<dbReference type="SUPFAM" id="SSF50341">
    <property type="entry name" value="CheW-like"/>
    <property type="match status" value="1"/>
</dbReference>
<dbReference type="Proteomes" id="UP001403385">
    <property type="component" value="Unassembled WGS sequence"/>
</dbReference>
<dbReference type="InterPro" id="IPR039315">
    <property type="entry name" value="CheW"/>
</dbReference>
<dbReference type="PROSITE" id="PS50851">
    <property type="entry name" value="CHEW"/>
    <property type="match status" value="1"/>
</dbReference>
<gene>
    <name evidence="2" type="ORF">AAG747_19630</name>
</gene>
<dbReference type="InterPro" id="IPR036061">
    <property type="entry name" value="CheW-like_dom_sf"/>
</dbReference>
<evidence type="ECO:0000259" key="1">
    <source>
        <dbReference type="PROSITE" id="PS50851"/>
    </source>
</evidence>
<dbReference type="InterPro" id="IPR002545">
    <property type="entry name" value="CheW-lke_dom"/>
</dbReference>
<dbReference type="PANTHER" id="PTHR22617:SF23">
    <property type="entry name" value="CHEMOTAXIS PROTEIN CHEW"/>
    <property type="match status" value="1"/>
</dbReference>
<dbReference type="GO" id="GO:0007165">
    <property type="term" value="P:signal transduction"/>
    <property type="evidence" value="ECO:0007669"/>
    <property type="project" value="InterPro"/>
</dbReference>
<dbReference type="AlphaFoldDB" id="A0AAW9SCB5"/>
<organism evidence="2 3">
    <name type="scientific">Rapidithrix thailandica</name>
    <dbReference type="NCBI Taxonomy" id="413964"/>
    <lineage>
        <taxon>Bacteria</taxon>
        <taxon>Pseudomonadati</taxon>
        <taxon>Bacteroidota</taxon>
        <taxon>Cytophagia</taxon>
        <taxon>Cytophagales</taxon>
        <taxon>Flammeovirgaceae</taxon>
        <taxon>Rapidithrix</taxon>
    </lineage>
</organism>
<dbReference type="Gene3D" id="2.30.30.40">
    <property type="entry name" value="SH3 Domains"/>
    <property type="match status" value="1"/>
</dbReference>
<dbReference type="Gene3D" id="2.40.50.180">
    <property type="entry name" value="CheA-289, Domain 4"/>
    <property type="match status" value="1"/>
</dbReference>
<proteinExistence type="predicted"/>
<dbReference type="SMART" id="SM00260">
    <property type="entry name" value="CheW"/>
    <property type="match status" value="1"/>
</dbReference>
<sequence length="173" mass="19448">MEKIKQAILQANGSNQKENRSTFQLIVFKQKGEEYAINIDQIKEVVITPPITKMPQTLPYIKGVANIRGNVISVIDLEELFELKKNTKLDTHQQNYTLVVDSDEYKFGVLVQEVPNTLTVTSDEIEKSPNIIHSGNQSDYIKGVITLENRMIILIDIIQVIGGESTNNVFTGT</sequence>
<comment type="caution">
    <text evidence="2">The sequence shown here is derived from an EMBL/GenBank/DDBJ whole genome shotgun (WGS) entry which is preliminary data.</text>
</comment>
<dbReference type="GO" id="GO:0006935">
    <property type="term" value="P:chemotaxis"/>
    <property type="evidence" value="ECO:0007669"/>
    <property type="project" value="InterPro"/>
</dbReference>
<dbReference type="PANTHER" id="PTHR22617">
    <property type="entry name" value="CHEMOTAXIS SENSOR HISTIDINE KINASE-RELATED"/>
    <property type="match status" value="1"/>
</dbReference>
<dbReference type="GO" id="GO:0005829">
    <property type="term" value="C:cytosol"/>
    <property type="evidence" value="ECO:0007669"/>
    <property type="project" value="TreeGrafter"/>
</dbReference>
<accession>A0AAW9SCB5</accession>
<evidence type="ECO:0000313" key="3">
    <source>
        <dbReference type="Proteomes" id="UP001403385"/>
    </source>
</evidence>
<evidence type="ECO:0000313" key="2">
    <source>
        <dbReference type="EMBL" id="MEN7550140.1"/>
    </source>
</evidence>
<name>A0AAW9SCB5_9BACT</name>
<feature type="domain" description="CheW-like" evidence="1">
    <location>
        <begin position="22"/>
        <end position="166"/>
    </location>
</feature>
<dbReference type="EMBL" id="JBDKWZ010000012">
    <property type="protein sequence ID" value="MEN7550140.1"/>
    <property type="molecule type" value="Genomic_DNA"/>
</dbReference>
<protein>
    <submittedName>
        <fullName evidence="2">Chemotaxis protein CheW</fullName>
    </submittedName>
</protein>
<dbReference type="Pfam" id="PF01584">
    <property type="entry name" value="CheW"/>
    <property type="match status" value="1"/>
</dbReference>
<dbReference type="RefSeq" id="WP_346822919.1">
    <property type="nucleotide sequence ID" value="NZ_JBDKWZ010000012.1"/>
</dbReference>
<keyword evidence="3" id="KW-1185">Reference proteome</keyword>
<reference evidence="2 3" key="1">
    <citation type="submission" date="2024-04" db="EMBL/GenBank/DDBJ databases">
        <title>Novel genus in family Flammeovirgaceae.</title>
        <authorList>
            <person name="Nguyen T.H."/>
            <person name="Vuong T.Q."/>
            <person name="Le H."/>
            <person name="Kim S.-G."/>
        </authorList>
    </citation>
    <scope>NUCLEOTIDE SEQUENCE [LARGE SCALE GENOMIC DNA]</scope>
    <source>
        <strain evidence="2 3">JCM 23209</strain>
    </source>
</reference>